<dbReference type="AlphaFoldDB" id="A0A816AKF6"/>
<gene>
    <name evidence="6" type="ORF">XAT740_LOCUS47238</name>
</gene>
<keyword evidence="3 5" id="KW-1133">Transmembrane helix</keyword>
<evidence type="ECO:0000256" key="2">
    <source>
        <dbReference type="ARBA" id="ARBA00022692"/>
    </source>
</evidence>
<accession>A0A816AKF6</accession>
<feature type="transmembrane region" description="Helical" evidence="5">
    <location>
        <begin position="210"/>
        <end position="233"/>
    </location>
</feature>
<dbReference type="GO" id="GO:0005886">
    <property type="term" value="C:plasma membrane"/>
    <property type="evidence" value="ECO:0007669"/>
    <property type="project" value="TreeGrafter"/>
</dbReference>
<feature type="transmembrane region" description="Helical" evidence="5">
    <location>
        <begin position="21"/>
        <end position="47"/>
    </location>
</feature>
<proteinExistence type="predicted"/>
<evidence type="ECO:0000313" key="7">
    <source>
        <dbReference type="Proteomes" id="UP000663828"/>
    </source>
</evidence>
<evidence type="ECO:0000256" key="5">
    <source>
        <dbReference type="SAM" id="Phobius"/>
    </source>
</evidence>
<comment type="subcellular location">
    <subcellularLocation>
        <location evidence="1">Membrane</location>
        <topology evidence="1">Multi-pass membrane protein</topology>
    </subcellularLocation>
</comment>
<dbReference type="Gene3D" id="1.20.140.150">
    <property type="match status" value="2"/>
</dbReference>
<dbReference type="EMBL" id="CAJNOR010006510">
    <property type="protein sequence ID" value="CAF1597087.1"/>
    <property type="molecule type" value="Genomic_DNA"/>
</dbReference>
<comment type="caution">
    <text evidence="6">The sequence shown here is derived from an EMBL/GenBank/DDBJ whole genome shotgun (WGS) entry which is preliminary data.</text>
</comment>
<dbReference type="InterPro" id="IPR050579">
    <property type="entry name" value="PMP-22/EMP/MP20-like"/>
</dbReference>
<dbReference type="PANTHER" id="PTHR10671:SF82">
    <property type="entry name" value="GH19567P"/>
    <property type="match status" value="1"/>
</dbReference>
<feature type="transmembrane region" description="Helical" evidence="5">
    <location>
        <begin position="114"/>
        <end position="136"/>
    </location>
</feature>
<organism evidence="6 7">
    <name type="scientific">Adineta ricciae</name>
    <name type="common">Rotifer</name>
    <dbReference type="NCBI Taxonomy" id="249248"/>
    <lineage>
        <taxon>Eukaryota</taxon>
        <taxon>Metazoa</taxon>
        <taxon>Spiralia</taxon>
        <taxon>Gnathifera</taxon>
        <taxon>Rotifera</taxon>
        <taxon>Eurotatoria</taxon>
        <taxon>Bdelloidea</taxon>
        <taxon>Adinetida</taxon>
        <taxon>Adinetidae</taxon>
        <taxon>Adineta</taxon>
    </lineage>
</organism>
<evidence type="ECO:0000313" key="6">
    <source>
        <dbReference type="EMBL" id="CAF1597087.1"/>
    </source>
</evidence>
<dbReference type="PANTHER" id="PTHR10671">
    <property type="entry name" value="EPITHELIAL MEMBRANE PROTEIN-RELATED"/>
    <property type="match status" value="1"/>
</dbReference>
<name>A0A816AKF6_ADIRI</name>
<keyword evidence="4 5" id="KW-0472">Membrane</keyword>
<sequence length="263" mass="30102">MRPRPIPSSTAAATIEQKTKILRITLTATVVSFVAFLITLTSTQWVFVTYPADFFSKRHNMIIVRSRYGIIWECFFGRLPNVSTSSSKCDYHQSHIQNNSTPAEQTLVGMTRTMLSFSIIHILLAIVTFICGLYSIRDYRYTYKRLAGMIYILSGNSDRNLKWGQHLNRILFLLLAAALLVCIEVLSTIFRHSNEQLPEIYPPGTERTYGVCYIIAWIIFIQLLGASFTFFICSKKRKGTFDEATEEEALANRPVDLGRSFRR</sequence>
<reference evidence="6" key="1">
    <citation type="submission" date="2021-02" db="EMBL/GenBank/DDBJ databases">
        <authorList>
            <person name="Nowell W R."/>
        </authorList>
    </citation>
    <scope>NUCLEOTIDE SEQUENCE</scope>
</reference>
<feature type="transmembrane region" description="Helical" evidence="5">
    <location>
        <begin position="170"/>
        <end position="190"/>
    </location>
</feature>
<evidence type="ECO:0000256" key="3">
    <source>
        <dbReference type="ARBA" id="ARBA00022989"/>
    </source>
</evidence>
<dbReference type="Proteomes" id="UP000663828">
    <property type="component" value="Unassembled WGS sequence"/>
</dbReference>
<evidence type="ECO:0000256" key="1">
    <source>
        <dbReference type="ARBA" id="ARBA00004141"/>
    </source>
</evidence>
<evidence type="ECO:0000256" key="4">
    <source>
        <dbReference type="ARBA" id="ARBA00023136"/>
    </source>
</evidence>
<keyword evidence="7" id="KW-1185">Reference proteome</keyword>
<keyword evidence="2 5" id="KW-0812">Transmembrane</keyword>
<protein>
    <submittedName>
        <fullName evidence="6">Uncharacterized protein</fullName>
    </submittedName>
</protein>